<reference evidence="1 2" key="1">
    <citation type="submission" date="2020-07" db="EMBL/GenBank/DDBJ databases">
        <authorList>
            <person name="Partida-Martinez L."/>
            <person name="Huntemann M."/>
            <person name="Clum A."/>
            <person name="Wang J."/>
            <person name="Palaniappan K."/>
            <person name="Ritter S."/>
            <person name="Chen I.-M."/>
            <person name="Stamatis D."/>
            <person name="Reddy T."/>
            <person name="O'Malley R."/>
            <person name="Daum C."/>
            <person name="Shapiro N."/>
            <person name="Ivanova N."/>
            <person name="Kyrpides N."/>
            <person name="Woyke T."/>
        </authorList>
    </citation>
    <scope>NUCLEOTIDE SEQUENCE [LARGE SCALE GENOMIC DNA]</scope>
    <source>
        <strain evidence="1 2">AT2.17</strain>
    </source>
</reference>
<organism evidence="1 2">
    <name type="scientific">Nocardioides cavernae</name>
    <dbReference type="NCBI Taxonomy" id="1921566"/>
    <lineage>
        <taxon>Bacteria</taxon>
        <taxon>Bacillati</taxon>
        <taxon>Actinomycetota</taxon>
        <taxon>Actinomycetes</taxon>
        <taxon>Propionibacteriales</taxon>
        <taxon>Nocardioidaceae</taxon>
        <taxon>Nocardioides</taxon>
    </lineage>
</organism>
<dbReference type="RefSeq" id="WP_179618287.1">
    <property type="nucleotide sequence ID" value="NZ_JACCBW010000001.1"/>
</dbReference>
<accession>A0A7Y9H0G9</accession>
<dbReference type="Gene3D" id="3.60.15.10">
    <property type="entry name" value="Ribonuclease Z/Hydroxyacylglutathione hydrolase-like"/>
    <property type="match status" value="1"/>
</dbReference>
<dbReference type="EMBL" id="JACCBW010000001">
    <property type="protein sequence ID" value="NYE35663.1"/>
    <property type="molecule type" value="Genomic_DNA"/>
</dbReference>
<keyword evidence="1" id="KW-0378">Hydrolase</keyword>
<proteinExistence type="predicted"/>
<protein>
    <submittedName>
        <fullName evidence="1">Beta-lactamase superfamily II metal-dependent hydrolase</fullName>
    </submittedName>
</protein>
<dbReference type="Proteomes" id="UP000549911">
    <property type="component" value="Unassembled WGS sequence"/>
</dbReference>
<name>A0A7Y9H0G9_9ACTN</name>
<dbReference type="GO" id="GO:0016787">
    <property type="term" value="F:hydrolase activity"/>
    <property type="evidence" value="ECO:0007669"/>
    <property type="project" value="UniProtKB-KW"/>
</dbReference>
<dbReference type="InterPro" id="IPR036866">
    <property type="entry name" value="RibonucZ/Hydroxyglut_hydro"/>
</dbReference>
<evidence type="ECO:0000313" key="1">
    <source>
        <dbReference type="EMBL" id="NYE35663.1"/>
    </source>
</evidence>
<sequence length="332" mass="37518">MPLKLHFLNVGHGDCTFIELPSGRLMMVDINNSTSLPYEDELALAREHALNVAEFKSLEIAHTASGTYLSKSWEDYYKSLLVDPVDYYRDHFDGQNIFRYVQTHPDLDHMSGLYRFFWQEKVPVINFWDTDHTKTFVEEDFDNSPFDYANWLVYTVLRNGGGPDNADVKALKKYRGDSGDYWAPDRIEILSPTPALVDTSNDRGESNNLSYVLRISYGGRSVILPGDAEKLAWDSIVDHYGPGEIDCDILKAAHHGRKSGYHHAAVSEMAPEIVVCSVGKKPSTDASADYARHGAKVLSTRFHGTISVTMWHDGEVWIYNHKGERIAELPSL</sequence>
<reference evidence="1 2" key="2">
    <citation type="submission" date="2020-08" db="EMBL/GenBank/DDBJ databases">
        <title>The Agave Microbiome: Exploring the role of microbial communities in plant adaptations to desert environments.</title>
        <authorList>
            <person name="Partida-Martinez L.P."/>
        </authorList>
    </citation>
    <scope>NUCLEOTIDE SEQUENCE [LARGE SCALE GENOMIC DNA]</scope>
    <source>
        <strain evidence="1 2">AT2.17</strain>
    </source>
</reference>
<dbReference type="SUPFAM" id="SSF56281">
    <property type="entry name" value="Metallo-hydrolase/oxidoreductase"/>
    <property type="match status" value="1"/>
</dbReference>
<keyword evidence="2" id="KW-1185">Reference proteome</keyword>
<dbReference type="InterPro" id="IPR052159">
    <property type="entry name" value="Competence_DNA_uptake"/>
</dbReference>
<dbReference type="PANTHER" id="PTHR30619:SF1">
    <property type="entry name" value="RECOMBINATION PROTEIN 2"/>
    <property type="match status" value="1"/>
</dbReference>
<comment type="caution">
    <text evidence="1">The sequence shown here is derived from an EMBL/GenBank/DDBJ whole genome shotgun (WGS) entry which is preliminary data.</text>
</comment>
<gene>
    <name evidence="1" type="ORF">F4692_000767</name>
</gene>
<dbReference type="AlphaFoldDB" id="A0A7Y9H0G9"/>
<evidence type="ECO:0000313" key="2">
    <source>
        <dbReference type="Proteomes" id="UP000549911"/>
    </source>
</evidence>
<dbReference type="PANTHER" id="PTHR30619">
    <property type="entry name" value="DNA INTERNALIZATION/COMPETENCE PROTEIN COMEC/REC2"/>
    <property type="match status" value="1"/>
</dbReference>